<reference evidence="10 11" key="1">
    <citation type="submission" date="2011-08" db="EMBL/GenBank/DDBJ databases">
        <title>The Genome Sequence of Eubacteriaceae bacterium ACC19a.</title>
        <authorList>
            <consortium name="The Broad Institute Genome Sequencing Platform"/>
            <person name="Earl A."/>
            <person name="Ward D."/>
            <person name="Feldgarden M."/>
            <person name="Gevers D."/>
            <person name="Sizova M."/>
            <person name="Hazen A."/>
            <person name="Epstein S."/>
            <person name="Young S.K."/>
            <person name="Zeng Q."/>
            <person name="Gargeya S."/>
            <person name="Fitzgerald M."/>
            <person name="Haas B."/>
            <person name="Abouelleil A."/>
            <person name="Alvarado L."/>
            <person name="Arachchi H.M."/>
            <person name="Berlin A."/>
            <person name="Brown A."/>
            <person name="Chapman S.B."/>
            <person name="Chen Z."/>
            <person name="Dunbar C."/>
            <person name="Freedman E."/>
            <person name="Gearin G."/>
            <person name="Gellesch M."/>
            <person name="Goldberg J."/>
            <person name="Griggs A."/>
            <person name="Gujja S."/>
            <person name="Heiman D."/>
            <person name="Howarth C."/>
            <person name="Larson L."/>
            <person name="Lui A."/>
            <person name="MacDonald P.J.P."/>
            <person name="Montmayeur A."/>
            <person name="Murphy C."/>
            <person name="Neiman D."/>
            <person name="Pearson M."/>
            <person name="Priest M."/>
            <person name="Roberts A."/>
            <person name="Saif S."/>
            <person name="Shea T."/>
            <person name="Shenoy N."/>
            <person name="Sisk P."/>
            <person name="Stolte C."/>
            <person name="Sykes S."/>
            <person name="Wortman J."/>
            <person name="Nusbaum C."/>
            <person name="Birren B."/>
        </authorList>
    </citation>
    <scope>NUCLEOTIDE SEQUENCE [LARGE SCALE GENOMIC DNA]</scope>
    <source>
        <strain evidence="10 11">ACC19a</strain>
    </source>
</reference>
<evidence type="ECO:0000256" key="7">
    <source>
        <dbReference type="ARBA" id="ARBA00023136"/>
    </source>
</evidence>
<dbReference type="RefSeq" id="WP_009525916.1">
    <property type="nucleotide sequence ID" value="NZ_JH414558.1"/>
</dbReference>
<evidence type="ECO:0008006" key="12">
    <source>
        <dbReference type="Google" id="ProtNLM"/>
    </source>
</evidence>
<dbReference type="AlphaFoldDB" id="G9WZT6"/>
<dbReference type="CDD" id="cd06550">
    <property type="entry name" value="TM_ABC_iron-siderophores_like"/>
    <property type="match status" value="1"/>
</dbReference>
<keyword evidence="5 8" id="KW-0812">Transmembrane</keyword>
<dbReference type="InterPro" id="IPR036390">
    <property type="entry name" value="WH_DNA-bd_sf"/>
</dbReference>
<feature type="transmembrane region" description="Helical" evidence="9">
    <location>
        <begin position="248"/>
        <end position="267"/>
    </location>
</feature>
<evidence type="ECO:0000313" key="10">
    <source>
        <dbReference type="EMBL" id="EHL15716.1"/>
    </source>
</evidence>
<comment type="caution">
    <text evidence="10">The sequence shown here is derived from an EMBL/GenBank/DDBJ whole genome shotgun (WGS) entry which is preliminary data.</text>
</comment>
<evidence type="ECO:0000256" key="8">
    <source>
        <dbReference type="RuleBase" id="RU003943"/>
    </source>
</evidence>
<dbReference type="Gene3D" id="1.10.3470.10">
    <property type="entry name" value="ABC transporter involved in vitamin B12 uptake, BtuC"/>
    <property type="match status" value="1"/>
</dbReference>
<name>G9WZT6_9FIRM</name>
<dbReference type="SUPFAM" id="SSF46785">
    <property type="entry name" value="Winged helix' DNA-binding domain"/>
    <property type="match status" value="1"/>
</dbReference>
<dbReference type="BioCyc" id="EBAC796937-HMP:GMGH-1695-MONOMER"/>
<dbReference type="Proteomes" id="UP000006437">
    <property type="component" value="Unassembled WGS sequence"/>
</dbReference>
<dbReference type="PANTHER" id="PTHR30477">
    <property type="entry name" value="ABC-TRANSPORTER METAL-BINDING PROTEIN"/>
    <property type="match status" value="1"/>
</dbReference>
<dbReference type="HOGENOM" id="CLU_028808_4_1_9"/>
<dbReference type="GO" id="GO:0010043">
    <property type="term" value="P:response to zinc ion"/>
    <property type="evidence" value="ECO:0007669"/>
    <property type="project" value="TreeGrafter"/>
</dbReference>
<feature type="transmembrane region" description="Helical" evidence="9">
    <location>
        <begin position="174"/>
        <end position="192"/>
    </location>
</feature>
<organism evidence="10 11">
    <name type="scientific">Peptoanaerobacter stomatis</name>
    <dbReference type="NCBI Taxonomy" id="796937"/>
    <lineage>
        <taxon>Bacteria</taxon>
        <taxon>Bacillati</taxon>
        <taxon>Bacillota</taxon>
        <taxon>Clostridia</taxon>
        <taxon>Peptostreptococcales</taxon>
        <taxon>Filifactoraceae</taxon>
        <taxon>Peptoanaerobacter</taxon>
    </lineage>
</organism>
<evidence type="ECO:0000313" key="11">
    <source>
        <dbReference type="Proteomes" id="UP000006437"/>
    </source>
</evidence>
<feature type="transmembrane region" description="Helical" evidence="9">
    <location>
        <begin position="6"/>
        <end position="24"/>
    </location>
</feature>
<feature type="transmembrane region" description="Helical" evidence="9">
    <location>
        <begin position="31"/>
        <end position="49"/>
    </location>
</feature>
<proteinExistence type="inferred from homology"/>
<accession>G9WZT6</accession>
<dbReference type="GO" id="GO:0043190">
    <property type="term" value="C:ATP-binding cassette (ABC) transporter complex"/>
    <property type="evidence" value="ECO:0007669"/>
    <property type="project" value="InterPro"/>
</dbReference>
<dbReference type="PANTHER" id="PTHR30477:SF8">
    <property type="entry name" value="METAL TRANSPORT SYSTEM MEMBRANE PROTEIN CT_070-RELATED"/>
    <property type="match status" value="1"/>
</dbReference>
<comment type="similarity">
    <text evidence="2 8">Belongs to the ABC-3 integral membrane protein family.</text>
</comment>
<dbReference type="InterPro" id="IPR001626">
    <property type="entry name" value="ABC_TroCD"/>
</dbReference>
<evidence type="ECO:0000256" key="1">
    <source>
        <dbReference type="ARBA" id="ARBA00004651"/>
    </source>
</evidence>
<dbReference type="Pfam" id="PF00950">
    <property type="entry name" value="ABC-3"/>
    <property type="match status" value="1"/>
</dbReference>
<evidence type="ECO:0000256" key="6">
    <source>
        <dbReference type="ARBA" id="ARBA00022989"/>
    </source>
</evidence>
<keyword evidence="6 9" id="KW-1133">Transmembrane helix</keyword>
<evidence type="ECO:0000256" key="2">
    <source>
        <dbReference type="ARBA" id="ARBA00008034"/>
    </source>
</evidence>
<feature type="transmembrane region" description="Helical" evidence="9">
    <location>
        <begin position="198"/>
        <end position="216"/>
    </location>
</feature>
<dbReference type="SUPFAM" id="SSF81345">
    <property type="entry name" value="ABC transporter involved in vitamin B12 uptake, BtuC"/>
    <property type="match status" value="1"/>
</dbReference>
<dbReference type="GO" id="GO:0055085">
    <property type="term" value="P:transmembrane transport"/>
    <property type="evidence" value="ECO:0007669"/>
    <property type="project" value="InterPro"/>
</dbReference>
<protein>
    <recommendedName>
        <fullName evidence="12">ABC 3 transport family protein</fullName>
    </recommendedName>
</protein>
<sequence>MIEVFMTLVITAVTCSLLGSFLLLRNLSMVCDALSHSVLLGIVLAFIIVKDLNSIYLIIGAGLFGVLTVWVVEKLSQKGLVKNDDALGIIFPLFFSIAVIIISKFFRNVHLDVDIVLMGEVLLAPFKRMFNLPRDFVVMLGLFIINSIFVIVFYRALKILSFDKDYAFMQSIKINALFYCLMTLTSVTSVAAFNTAGAILVISLFIAPSASAFLIAKSLKQMILLSMLFSVINVSIGFILAISFNMSVAGMCSFVGMITCLMVIVFGRNGIIVKSRNNINIKKQLNYDLILIHLYRHKNNLIETGINSIDSHLNWDKQKTNENIDYLINENLVEKNDDMYILTKNGIKYVENMLRA</sequence>
<evidence type="ECO:0000256" key="9">
    <source>
        <dbReference type="SAM" id="Phobius"/>
    </source>
</evidence>
<comment type="subcellular location">
    <subcellularLocation>
        <location evidence="1 8">Cell membrane</location>
        <topology evidence="1 8">Multi-pass membrane protein</topology>
    </subcellularLocation>
</comment>
<gene>
    <name evidence="10" type="ORF">HMPREF9629_01687</name>
</gene>
<dbReference type="InterPro" id="IPR037294">
    <property type="entry name" value="ABC_BtuC-like"/>
</dbReference>
<evidence type="ECO:0000256" key="4">
    <source>
        <dbReference type="ARBA" id="ARBA00022475"/>
    </source>
</evidence>
<feature type="transmembrane region" description="Helical" evidence="9">
    <location>
        <begin position="223"/>
        <end position="242"/>
    </location>
</feature>
<evidence type="ECO:0000256" key="5">
    <source>
        <dbReference type="ARBA" id="ARBA00022692"/>
    </source>
</evidence>
<feature type="transmembrane region" description="Helical" evidence="9">
    <location>
        <begin position="55"/>
        <end position="73"/>
    </location>
</feature>
<evidence type="ECO:0000256" key="3">
    <source>
        <dbReference type="ARBA" id="ARBA00022448"/>
    </source>
</evidence>
<keyword evidence="4" id="KW-1003">Cell membrane</keyword>
<keyword evidence="3 8" id="KW-0813">Transport</keyword>
<feature type="transmembrane region" description="Helical" evidence="9">
    <location>
        <begin position="136"/>
        <end position="154"/>
    </location>
</feature>
<feature type="transmembrane region" description="Helical" evidence="9">
    <location>
        <begin position="85"/>
        <end position="106"/>
    </location>
</feature>
<keyword evidence="7 9" id="KW-0472">Membrane</keyword>
<dbReference type="EMBL" id="AFZE01000009">
    <property type="protein sequence ID" value="EHL15716.1"/>
    <property type="molecule type" value="Genomic_DNA"/>
</dbReference>